<evidence type="ECO:0000313" key="2">
    <source>
        <dbReference type="Proteomes" id="UP000267978"/>
    </source>
</evidence>
<dbReference type="AlphaFoldDB" id="A0AB74AAI6"/>
<dbReference type="Proteomes" id="UP000267978">
    <property type="component" value="Unassembled WGS sequence"/>
</dbReference>
<comment type="caution">
    <text evidence="1">The sequence shown here is derived from an EMBL/GenBank/DDBJ whole genome shotgun (WGS) entry which is preliminary data.</text>
</comment>
<accession>A0AB74AAI6</accession>
<gene>
    <name evidence="1" type="ORF">ALQ98_02752</name>
</gene>
<reference evidence="1 2" key="1">
    <citation type="submission" date="2018-08" db="EMBL/GenBank/DDBJ databases">
        <title>Recombination of ecologically and evolutionarily significant loci maintains genetic cohesion in the Pseudomonas syringae species complex.</title>
        <authorList>
            <person name="Dillon M."/>
            <person name="Thakur S."/>
            <person name="Almeida R.N.D."/>
            <person name="Weir B.S."/>
            <person name="Guttman D.S."/>
        </authorList>
    </citation>
    <scope>NUCLEOTIDE SEQUENCE [LARGE SCALE GENOMIC DNA]</scope>
    <source>
        <strain evidence="1 2">ICMP 3946</strain>
    </source>
</reference>
<organism evidence="1 2">
    <name type="scientific">Pseudomonas syringae pv. lapsa</name>
    <dbReference type="NCBI Taxonomy" id="199201"/>
    <lineage>
        <taxon>Bacteria</taxon>
        <taxon>Pseudomonadati</taxon>
        <taxon>Pseudomonadota</taxon>
        <taxon>Gammaproteobacteria</taxon>
        <taxon>Pseudomonadales</taxon>
        <taxon>Pseudomonadaceae</taxon>
        <taxon>Pseudomonas</taxon>
        <taxon>Pseudomonas syringae</taxon>
    </lineage>
</organism>
<dbReference type="EMBL" id="RBNO01000027">
    <property type="protein sequence ID" value="RML28092.1"/>
    <property type="molecule type" value="Genomic_DNA"/>
</dbReference>
<dbReference type="CDD" id="cd19958">
    <property type="entry name" value="pyocin_knob"/>
    <property type="match status" value="1"/>
</dbReference>
<name>A0AB74AAI6_PSESX</name>
<sequence>MDYPKSVPSVGLVSGKFVDENPATGTPGSLIPAAWGNSVTQEILNAMAAGGELPDENRTDQLAAAITQIGSQVRQAYRGAGFGYTASETLQPGAAGHWHRINLGGITLTLPPKANVVAGKSITFHNASPGAATIKANGAEVISLYGAGSNTLKLNAAEWVELVFNPDAIYITKRGKITEAAGIDSPLFTGDPKAPTAVPGDNDLSIANTAFVQAALTALGLGTTTSVLVTDLNLVVQGGWYRTSPTTLNQPLPTNSSVEVIPYNNGGCLQVATQLGLGSRKFWRTQASNIWTGWREAASIDDPGLVPTTVVGSARNLTMSVVSASASATITADELVVETGLGGMGYRLGGFNKAINLAAVGIGGMDTGAAPANGFVAIYAIYNPLTGVSALLGTDVASTTASEVYTGGNMPGGFTASALVSVWRTKNSLFQIGFMDGREVSFVNEKVAATTVPIAVKSLSLASVIPPSTKSVTGWLAIAGVNTVNASITVSSSVSSIGVQQVAGNSMAETIQNISTGSFSNLKVIIPQTIFWSTGLQSGTYKEGSINISGYRF</sequence>
<evidence type="ECO:0000313" key="1">
    <source>
        <dbReference type="EMBL" id="RML28092.1"/>
    </source>
</evidence>
<protein>
    <submittedName>
        <fullName evidence="1">Phage-related tail fiber protein-like protein</fullName>
    </submittedName>
</protein>
<proteinExistence type="predicted"/>